<dbReference type="Pfam" id="PF08246">
    <property type="entry name" value="Inhibitor_I29"/>
    <property type="match status" value="1"/>
</dbReference>
<evidence type="ECO:0000256" key="2">
    <source>
        <dbReference type="ARBA" id="ARBA00022670"/>
    </source>
</evidence>
<comment type="caution">
    <text evidence="7">The sequence shown here is derived from an EMBL/GenBank/DDBJ whole genome shotgun (WGS) entry which is preliminary data.</text>
</comment>
<evidence type="ECO:0000256" key="6">
    <source>
        <dbReference type="ARBA" id="ARBA00023180"/>
    </source>
</evidence>
<keyword evidence="4" id="KW-0788">Thiol protease</keyword>
<dbReference type="InterPro" id="IPR013128">
    <property type="entry name" value="Peptidase_C1A"/>
</dbReference>
<dbReference type="InterPro" id="IPR000668">
    <property type="entry name" value="Peptidase_C1A_C"/>
</dbReference>
<evidence type="ECO:0000313" key="8">
    <source>
        <dbReference type="Proteomes" id="UP000447434"/>
    </source>
</evidence>
<dbReference type="InterPro" id="IPR025661">
    <property type="entry name" value="Pept_asp_AS"/>
</dbReference>
<dbReference type="InterPro" id="IPR000169">
    <property type="entry name" value="Pept_cys_AS"/>
</dbReference>
<keyword evidence="3" id="KW-0378">Hydrolase</keyword>
<dbReference type="PROSITE" id="PS00639">
    <property type="entry name" value="THIOL_PROTEASE_HIS"/>
    <property type="match status" value="1"/>
</dbReference>
<dbReference type="OrthoDB" id="1404853at2759"/>
<evidence type="ECO:0000256" key="5">
    <source>
        <dbReference type="ARBA" id="ARBA00023157"/>
    </source>
</evidence>
<comment type="similarity">
    <text evidence="1">Belongs to the peptidase C1 family.</text>
</comment>
<dbReference type="PRINTS" id="PR00705">
    <property type="entry name" value="PAPAIN"/>
</dbReference>
<reference evidence="8" key="1">
    <citation type="journal article" date="2020" name="Nat. Commun.">
        <title>Genome sequence of the cluster root forming white lupin.</title>
        <authorList>
            <person name="Hufnagel B."/>
            <person name="Marques A."/>
            <person name="Soriano A."/>
            <person name="Marques L."/>
            <person name="Divol F."/>
            <person name="Doumas P."/>
            <person name="Sallet E."/>
            <person name="Mancinotti D."/>
            <person name="Carrere S."/>
            <person name="Marande W."/>
            <person name="Arribat S."/>
            <person name="Keller J."/>
            <person name="Huneau C."/>
            <person name="Blein T."/>
            <person name="Aime D."/>
            <person name="Laguerre M."/>
            <person name="Taylor J."/>
            <person name="Schubert V."/>
            <person name="Nelson M."/>
            <person name="Geu-Flores F."/>
            <person name="Crespi M."/>
            <person name="Gallardo-Guerrero K."/>
            <person name="Delaux P.-M."/>
            <person name="Salse J."/>
            <person name="Berges H."/>
            <person name="Guyot R."/>
            <person name="Gouzy J."/>
            <person name="Peret B."/>
        </authorList>
    </citation>
    <scope>NUCLEOTIDE SEQUENCE [LARGE SCALE GENOMIC DNA]</scope>
    <source>
        <strain evidence="8">cv. Amiga</strain>
    </source>
</reference>
<dbReference type="SUPFAM" id="SSF54001">
    <property type="entry name" value="Cysteine proteinases"/>
    <property type="match status" value="1"/>
</dbReference>
<dbReference type="PANTHER" id="PTHR12411">
    <property type="entry name" value="CYSTEINE PROTEASE FAMILY C1-RELATED"/>
    <property type="match status" value="1"/>
</dbReference>
<dbReference type="InterPro" id="IPR039417">
    <property type="entry name" value="Peptidase_C1A_papain-like"/>
</dbReference>
<dbReference type="InterPro" id="IPR013201">
    <property type="entry name" value="Prot_inhib_I29"/>
</dbReference>
<sequence length="368" mass="41308">MMISQTSLLFLISFIFTTFISLSSSSPILTQYSILGPNLDKYPSEDDAIILFQLWKKEHGRVYNDLQDMAKRFDIFISNLNDIIESNLKRTSSDDYILGLNKFADWSNKEFEETYLNNNVDMPEDSDMKLNDDLTCYVPSRLDWRKKGAVTAVKDQGRCGSCWAFATVAGIEGINAIATGNLISLSEQQIVSCDKNNRGCKGGQVNKALSWVLKHGGIASEEDYPYIAKNGTCRTTQKVRNSAYIDGYRRLAQSDNAILCATSIQPIIACLNATSFKLYQGRIFHGRYCKKTTFTNHCVLIVGYGSQNGVDYWIVKNSWGKKWGRDGYILIKRNTGLPYGVCAINSKAFQPLIKKGISTPLKPNISFM</sequence>
<evidence type="ECO:0000256" key="4">
    <source>
        <dbReference type="ARBA" id="ARBA00022807"/>
    </source>
</evidence>
<keyword evidence="2" id="KW-0645">Protease</keyword>
<dbReference type="SMART" id="SM00645">
    <property type="entry name" value="Pept_C1"/>
    <property type="match status" value="1"/>
</dbReference>
<keyword evidence="6" id="KW-0325">Glycoprotein</keyword>
<dbReference type="Gene3D" id="3.90.70.10">
    <property type="entry name" value="Cysteine proteinases"/>
    <property type="match status" value="1"/>
</dbReference>
<keyword evidence="5" id="KW-1015">Disulfide bond</keyword>
<keyword evidence="8" id="KW-1185">Reference proteome</keyword>
<accession>A0A6A5N992</accession>
<dbReference type="Proteomes" id="UP000447434">
    <property type="component" value="Chromosome 19"/>
</dbReference>
<dbReference type="CDD" id="cd02248">
    <property type="entry name" value="Peptidase_C1A"/>
    <property type="match status" value="1"/>
</dbReference>
<dbReference type="GO" id="GO:0008234">
    <property type="term" value="F:cysteine-type peptidase activity"/>
    <property type="evidence" value="ECO:0007669"/>
    <property type="project" value="UniProtKB-KW"/>
</dbReference>
<dbReference type="SMART" id="SM00848">
    <property type="entry name" value="Inhibitor_I29"/>
    <property type="match status" value="1"/>
</dbReference>
<gene>
    <name evidence="7" type="ORF">Lalb_Chr19g0126071</name>
</gene>
<dbReference type="AlphaFoldDB" id="A0A6A5N992"/>
<protein>
    <submittedName>
        <fullName evidence="7">Putative ananain protein</fullName>
    </submittedName>
</protein>
<dbReference type="PROSITE" id="PS00139">
    <property type="entry name" value="THIOL_PROTEASE_CYS"/>
    <property type="match status" value="1"/>
</dbReference>
<name>A0A6A5N992_LUPAL</name>
<dbReference type="Pfam" id="PF00112">
    <property type="entry name" value="Peptidase_C1"/>
    <property type="match status" value="1"/>
</dbReference>
<dbReference type="FunFam" id="3.90.70.10:FF:000177">
    <property type="entry name" value="Cysteine proteinase RD21A"/>
    <property type="match status" value="1"/>
</dbReference>
<organism evidence="7 8">
    <name type="scientific">Lupinus albus</name>
    <name type="common">White lupine</name>
    <name type="synonym">Lupinus termis</name>
    <dbReference type="NCBI Taxonomy" id="3870"/>
    <lineage>
        <taxon>Eukaryota</taxon>
        <taxon>Viridiplantae</taxon>
        <taxon>Streptophyta</taxon>
        <taxon>Embryophyta</taxon>
        <taxon>Tracheophyta</taxon>
        <taxon>Spermatophyta</taxon>
        <taxon>Magnoliopsida</taxon>
        <taxon>eudicotyledons</taxon>
        <taxon>Gunneridae</taxon>
        <taxon>Pentapetalae</taxon>
        <taxon>rosids</taxon>
        <taxon>fabids</taxon>
        <taxon>Fabales</taxon>
        <taxon>Fabaceae</taxon>
        <taxon>Papilionoideae</taxon>
        <taxon>50 kb inversion clade</taxon>
        <taxon>genistoids sensu lato</taxon>
        <taxon>core genistoids</taxon>
        <taxon>Genisteae</taxon>
        <taxon>Lupinus</taxon>
    </lineage>
</organism>
<proteinExistence type="inferred from homology"/>
<dbReference type="GO" id="GO:0006508">
    <property type="term" value="P:proteolysis"/>
    <property type="evidence" value="ECO:0007669"/>
    <property type="project" value="UniProtKB-KW"/>
</dbReference>
<dbReference type="InterPro" id="IPR038765">
    <property type="entry name" value="Papain-like_cys_pep_sf"/>
</dbReference>
<dbReference type="InterPro" id="IPR025660">
    <property type="entry name" value="Pept_his_AS"/>
</dbReference>
<evidence type="ECO:0000256" key="1">
    <source>
        <dbReference type="ARBA" id="ARBA00008455"/>
    </source>
</evidence>
<evidence type="ECO:0000313" key="7">
    <source>
        <dbReference type="EMBL" id="KAE9592140.1"/>
    </source>
</evidence>
<dbReference type="EMBL" id="WOCE01000019">
    <property type="protein sequence ID" value="KAE9592140.1"/>
    <property type="molecule type" value="Genomic_DNA"/>
</dbReference>
<dbReference type="PROSITE" id="PS00640">
    <property type="entry name" value="THIOL_PROTEASE_ASN"/>
    <property type="match status" value="1"/>
</dbReference>
<evidence type="ECO:0000256" key="3">
    <source>
        <dbReference type="ARBA" id="ARBA00022801"/>
    </source>
</evidence>